<proteinExistence type="inferred from homology"/>
<accession>A0AAN6PSI5</accession>
<protein>
    <submittedName>
        <fullName evidence="2">Caleosin-domain-containing protein</fullName>
    </submittedName>
</protein>
<dbReference type="Proteomes" id="UP001305647">
    <property type="component" value="Unassembled WGS sequence"/>
</dbReference>
<reference evidence="2" key="2">
    <citation type="submission" date="2023-05" db="EMBL/GenBank/DDBJ databases">
        <authorList>
            <consortium name="Lawrence Berkeley National Laboratory"/>
            <person name="Steindorff A."/>
            <person name="Hensen N."/>
            <person name="Bonometti L."/>
            <person name="Westerberg I."/>
            <person name="Brannstrom I.O."/>
            <person name="Guillou S."/>
            <person name="Cros-Aarteil S."/>
            <person name="Calhoun S."/>
            <person name="Haridas S."/>
            <person name="Kuo A."/>
            <person name="Mondo S."/>
            <person name="Pangilinan J."/>
            <person name="Riley R."/>
            <person name="Labutti K."/>
            <person name="Andreopoulos B."/>
            <person name="Lipzen A."/>
            <person name="Chen C."/>
            <person name="Yanf M."/>
            <person name="Daum C."/>
            <person name="Ng V."/>
            <person name="Clum A."/>
            <person name="Ohm R."/>
            <person name="Martin F."/>
            <person name="Silar P."/>
            <person name="Natvig D."/>
            <person name="Lalanne C."/>
            <person name="Gautier V."/>
            <person name="Ament-Velasquez S.L."/>
            <person name="Kruys A."/>
            <person name="Hutchinson M.I."/>
            <person name="Powell A.J."/>
            <person name="Barry K."/>
            <person name="Miller A.N."/>
            <person name="Grigoriev I.V."/>
            <person name="Debuchy R."/>
            <person name="Gladieux P."/>
            <person name="Thoren M.H."/>
            <person name="Johannesson H."/>
        </authorList>
    </citation>
    <scope>NUCLEOTIDE SEQUENCE</scope>
    <source>
        <strain evidence="2">CBS 757.83</strain>
    </source>
</reference>
<dbReference type="GO" id="GO:0005509">
    <property type="term" value="F:calcium ion binding"/>
    <property type="evidence" value="ECO:0007669"/>
    <property type="project" value="TreeGrafter"/>
</dbReference>
<keyword evidence="3" id="KW-1185">Reference proteome</keyword>
<comment type="similarity">
    <text evidence="1">Belongs to the caleosin family.</text>
</comment>
<organism evidence="2 3">
    <name type="scientific">Parathielavia hyrcaniae</name>
    <dbReference type="NCBI Taxonomy" id="113614"/>
    <lineage>
        <taxon>Eukaryota</taxon>
        <taxon>Fungi</taxon>
        <taxon>Dikarya</taxon>
        <taxon>Ascomycota</taxon>
        <taxon>Pezizomycotina</taxon>
        <taxon>Sordariomycetes</taxon>
        <taxon>Sordariomycetidae</taxon>
        <taxon>Sordariales</taxon>
        <taxon>Chaetomiaceae</taxon>
        <taxon>Parathielavia</taxon>
    </lineage>
</organism>
<name>A0AAN6PSI5_9PEZI</name>
<dbReference type="PANTHER" id="PTHR31495:SF0">
    <property type="entry name" value="BINDING PROTEIN CALEOSIN, PUTATIVE (AFU_ORTHOLOGUE AFUA_5G13750)-RELATED"/>
    <property type="match status" value="1"/>
</dbReference>
<dbReference type="EMBL" id="MU863728">
    <property type="protein sequence ID" value="KAK4096231.1"/>
    <property type="molecule type" value="Genomic_DNA"/>
</dbReference>
<dbReference type="GO" id="GO:0004497">
    <property type="term" value="F:monooxygenase activity"/>
    <property type="evidence" value="ECO:0007669"/>
    <property type="project" value="TreeGrafter"/>
</dbReference>
<comment type="caution">
    <text evidence="2">The sequence shown here is derived from an EMBL/GenBank/DDBJ whole genome shotgun (WGS) entry which is preliminary data.</text>
</comment>
<sequence>MRPFDLAVGNCPETAQHRQAIFADSVISKPAIARANLAVSTSAPAGSPESKTSELKDYTVLQQHVLFWDRDADGEIFPWDTYVGFRDLGFNMLFSLLAAFVINVGFSYPTRLALSWLPDPWFRVYVRGIHKAKHGSDTGVYDREGRFVPQLFEDMFSKWDVHGSRSLSAVELWSMIKGHRLAGDPFGVYYVLLSLGPLRYPALCVILPLAVAADVVQWGAAFFEWGTTWLMAQKNGRVSKEDVRQTYDGSIFWKIKEAREHGKGWNKGFGPRDLIDFGRRQYKTFVM</sequence>
<evidence type="ECO:0000256" key="1">
    <source>
        <dbReference type="ARBA" id="ARBA00006765"/>
    </source>
</evidence>
<dbReference type="InterPro" id="IPR007736">
    <property type="entry name" value="Caleosin-related"/>
</dbReference>
<reference evidence="2" key="1">
    <citation type="journal article" date="2023" name="Mol. Phylogenet. Evol.">
        <title>Genome-scale phylogeny and comparative genomics of the fungal order Sordariales.</title>
        <authorList>
            <person name="Hensen N."/>
            <person name="Bonometti L."/>
            <person name="Westerberg I."/>
            <person name="Brannstrom I.O."/>
            <person name="Guillou S."/>
            <person name="Cros-Aarteil S."/>
            <person name="Calhoun S."/>
            <person name="Haridas S."/>
            <person name="Kuo A."/>
            <person name="Mondo S."/>
            <person name="Pangilinan J."/>
            <person name="Riley R."/>
            <person name="LaButti K."/>
            <person name="Andreopoulos B."/>
            <person name="Lipzen A."/>
            <person name="Chen C."/>
            <person name="Yan M."/>
            <person name="Daum C."/>
            <person name="Ng V."/>
            <person name="Clum A."/>
            <person name="Steindorff A."/>
            <person name="Ohm R.A."/>
            <person name="Martin F."/>
            <person name="Silar P."/>
            <person name="Natvig D.O."/>
            <person name="Lalanne C."/>
            <person name="Gautier V."/>
            <person name="Ament-Velasquez S.L."/>
            <person name="Kruys A."/>
            <person name="Hutchinson M.I."/>
            <person name="Powell A.J."/>
            <person name="Barry K."/>
            <person name="Miller A.N."/>
            <person name="Grigoriev I.V."/>
            <person name="Debuchy R."/>
            <person name="Gladieux P."/>
            <person name="Hiltunen Thoren M."/>
            <person name="Johannesson H."/>
        </authorList>
    </citation>
    <scope>NUCLEOTIDE SEQUENCE</scope>
    <source>
        <strain evidence="2">CBS 757.83</strain>
    </source>
</reference>
<gene>
    <name evidence="2" type="ORF">N658DRAFT_436541</name>
</gene>
<dbReference type="PANTHER" id="PTHR31495">
    <property type="entry name" value="PEROXYGENASE 3-RELATED"/>
    <property type="match status" value="1"/>
</dbReference>
<dbReference type="AlphaFoldDB" id="A0AAN6PSI5"/>
<dbReference type="Pfam" id="PF05042">
    <property type="entry name" value="Caleosin"/>
    <property type="match status" value="2"/>
</dbReference>
<evidence type="ECO:0000313" key="2">
    <source>
        <dbReference type="EMBL" id="KAK4096231.1"/>
    </source>
</evidence>
<evidence type="ECO:0000313" key="3">
    <source>
        <dbReference type="Proteomes" id="UP001305647"/>
    </source>
</evidence>